<feature type="region of interest" description="Disordered" evidence="1">
    <location>
        <begin position="551"/>
        <end position="654"/>
    </location>
</feature>
<dbReference type="InterPro" id="IPR047092">
    <property type="entry name" value="AFUB_07903/YDR124W-like_hel"/>
</dbReference>
<keyword evidence="4" id="KW-1185">Reference proteome</keyword>
<dbReference type="InterPro" id="IPR021264">
    <property type="entry name" value="AFUB_079030/YDR124W-like"/>
</dbReference>
<feature type="compositionally biased region" description="Low complexity" evidence="1">
    <location>
        <begin position="497"/>
        <end position="507"/>
    </location>
</feature>
<evidence type="ECO:0000313" key="3">
    <source>
        <dbReference type="EMBL" id="KAA8576985.1"/>
    </source>
</evidence>
<dbReference type="PANTHER" id="PTHR36102">
    <property type="entry name" value="CHROMOSOME 10, WHOLE GENOME SHOTGUN SEQUENCE"/>
    <property type="match status" value="1"/>
</dbReference>
<proteinExistence type="predicted"/>
<feature type="compositionally biased region" description="Polar residues" evidence="1">
    <location>
        <begin position="487"/>
        <end position="496"/>
    </location>
</feature>
<dbReference type="PANTHER" id="PTHR36102:SF1">
    <property type="entry name" value="YDR124W-LIKE HELICAL BUNDLE DOMAIN-CONTAINING PROTEIN"/>
    <property type="match status" value="1"/>
</dbReference>
<gene>
    <name evidence="3" type="ORF">EYC84_007010</name>
</gene>
<dbReference type="Pfam" id="PF11001">
    <property type="entry name" value="AFUB_07903_YDR124W_hel"/>
    <property type="match status" value="1"/>
</dbReference>
<dbReference type="EMBL" id="VICG01000001">
    <property type="protein sequence ID" value="KAA8576985.1"/>
    <property type="molecule type" value="Genomic_DNA"/>
</dbReference>
<accession>A0A5M9KDE5</accession>
<evidence type="ECO:0000313" key="4">
    <source>
        <dbReference type="Proteomes" id="UP000322873"/>
    </source>
</evidence>
<evidence type="ECO:0000256" key="1">
    <source>
        <dbReference type="SAM" id="MobiDB-lite"/>
    </source>
</evidence>
<dbReference type="AlphaFoldDB" id="A0A5M9KDE5"/>
<feature type="compositionally biased region" description="Polar residues" evidence="1">
    <location>
        <begin position="556"/>
        <end position="574"/>
    </location>
</feature>
<feature type="domain" description="Subtelomeric hrmA-associated cluster protein AFUB-079030/YDR124W-like helical bundle" evidence="2">
    <location>
        <begin position="285"/>
        <end position="429"/>
    </location>
</feature>
<organism evidence="3 4">
    <name type="scientific">Monilinia fructicola</name>
    <name type="common">Brown rot fungus</name>
    <name type="synonym">Ciboria fructicola</name>
    <dbReference type="NCBI Taxonomy" id="38448"/>
    <lineage>
        <taxon>Eukaryota</taxon>
        <taxon>Fungi</taxon>
        <taxon>Dikarya</taxon>
        <taxon>Ascomycota</taxon>
        <taxon>Pezizomycotina</taxon>
        <taxon>Leotiomycetes</taxon>
        <taxon>Helotiales</taxon>
        <taxon>Sclerotiniaceae</taxon>
        <taxon>Monilinia</taxon>
    </lineage>
</organism>
<feature type="compositionally biased region" description="Acidic residues" evidence="1">
    <location>
        <begin position="457"/>
        <end position="474"/>
    </location>
</feature>
<feature type="region of interest" description="Disordered" evidence="1">
    <location>
        <begin position="453"/>
        <end position="519"/>
    </location>
</feature>
<dbReference type="VEuPathDB" id="FungiDB:MFRU_023g00930"/>
<evidence type="ECO:0000259" key="2">
    <source>
        <dbReference type="Pfam" id="PF11001"/>
    </source>
</evidence>
<comment type="caution">
    <text evidence="3">The sequence shown here is derived from an EMBL/GenBank/DDBJ whole genome shotgun (WGS) entry which is preliminary data.</text>
</comment>
<protein>
    <recommendedName>
        <fullName evidence="2">Subtelomeric hrmA-associated cluster protein AFUB-079030/YDR124W-like helical bundle domain-containing protein</fullName>
    </recommendedName>
</protein>
<feature type="compositionally biased region" description="Low complexity" evidence="1">
    <location>
        <begin position="575"/>
        <end position="629"/>
    </location>
</feature>
<reference evidence="3 4" key="1">
    <citation type="submission" date="2019-06" db="EMBL/GenBank/DDBJ databases">
        <title>Genome Sequence of the Brown Rot Fungal Pathogen Monilinia fructicola.</title>
        <authorList>
            <person name="De Miccolis Angelini R.M."/>
            <person name="Landi L."/>
            <person name="Abate D."/>
            <person name="Pollastro S."/>
            <person name="Romanazzi G."/>
            <person name="Faretra F."/>
        </authorList>
    </citation>
    <scope>NUCLEOTIDE SEQUENCE [LARGE SCALE GENOMIC DNA]</scope>
    <source>
        <strain evidence="3 4">Mfrc123</strain>
    </source>
</reference>
<name>A0A5M9KDE5_MONFR</name>
<sequence length="758" mass="86145">MHRSTAEPSTLSCSFYTVGLKIKRRRKTPKIKKLEPNDRAFLVNLRAFRAQTPTIGPYGFVSGREIIGRQTAQVLPLKQSAALFVIRLISHLPVDGSQECQTQSPYLLSIILEMVQHENSMQPRDCYGRESWPSSAERSFDCIQTSLNEPRLTSIIPHRPHPHGLPLSVEECLRSCARIPVKEFAVIAILENGSEVNYTSQNLTNFQPKIFSQHFKSDFHKSIERAGLDASFSNSTSYIGEIGYSEFAIDNGPGSKKTKRYHRRYDDSSEDTQSPILERKTMRLRIGDEEEVTKFYSCRFKDMQQASCKVMGKAFVKLVEPRKQTHYPYTKGAAKAPPWWPVTSGELLVRHREPDHLLKPERIRLLVHILKMIVEPYHKQCLAVQKLNLNVKKLEEVTMEAMSNWFTEKDHPENSAKKPFLKEIFKVARTEERYKNGEISGDTHVHVMFGDKNGAEISDDEPDEGMKLEDDDLQPQDMEPSPMILSPHSSVSPSIMQVQQAQQAQQAPSHPNQPRDHENIYAPSRHSVRYNSQQEEHMHSSSYINTNAGYVPRVNFNDQNNSSLQDQPQRSMSTSMSSAQYQNSQQSSVNWTSPFFNNPSPSTSFYTTSPQSQSFTSNSPQSFSSNSYQLPPPNSQPLLPSHSVSHPLQASFDGIPHRSQYETTTQVGNQLRTGSLGHPHQLHSHQQHSAFDFLEGNNYGSHDADIKTSWMEDLCFDSFSWISDLVVLGGRLLFLASIFKSSSRGWWYVFGYGGERIP</sequence>
<dbReference type="Proteomes" id="UP000322873">
    <property type="component" value="Unassembled WGS sequence"/>
</dbReference>